<dbReference type="Pfam" id="PF04233">
    <property type="entry name" value="Phage_Mu_F"/>
    <property type="match status" value="1"/>
</dbReference>
<dbReference type="Proteomes" id="UP001208938">
    <property type="component" value="Unassembled WGS sequence"/>
</dbReference>
<dbReference type="InterPro" id="IPR006528">
    <property type="entry name" value="Phage_head_morphogenesis_dom"/>
</dbReference>
<organism evidence="2 3">
    <name type="scientific">Pararhodobacter zhoushanensis</name>
    <dbReference type="NCBI Taxonomy" id="2479545"/>
    <lineage>
        <taxon>Bacteria</taxon>
        <taxon>Pseudomonadati</taxon>
        <taxon>Pseudomonadota</taxon>
        <taxon>Alphaproteobacteria</taxon>
        <taxon>Rhodobacterales</taxon>
        <taxon>Paracoccaceae</taxon>
        <taxon>Pararhodobacter</taxon>
    </lineage>
</organism>
<sequence length="384" mass="41623">MAPPDAPLRTLLRRPYPEQIAAFRLRLGTLLPTQDWEDLQGAAHDRAFTVAGAMKADLLADLALAMDKAIAQGTGLEAFRRDFRALVVRHGWHGWTGEGTRGGEAWRTRVIYQTNMRTSYAAARMAQLREAGFRYWIYRHGGSMEPRQQHLAIDGLILPSDHPFWDIWAPPNGWGCSCWITGAHTMNAAQRRGGKPDVTLPDSWDQINPKTGAPEGVDRGWGYAPGASATDTIITAAQKAAGLPEPIAADFARSLDRVVDRAWPVWLADARAGRTNQPALLGVVPDTSPHAAAILAPPAAVRVDIPAITDLPDRMRRPMAVLVDQESGDLIYVLTDSDGLPVLEARVRSGDRASALHSLRPFDLGALIAQLASGALGLILGTLT</sequence>
<comment type="caution">
    <text evidence="2">The sequence shown here is derived from an EMBL/GenBank/DDBJ whole genome shotgun (WGS) entry which is preliminary data.</text>
</comment>
<feature type="domain" description="Phage head morphogenesis" evidence="1">
    <location>
        <begin position="64"/>
        <end position="179"/>
    </location>
</feature>
<reference evidence="2 3" key="1">
    <citation type="submission" date="2022-10" db="EMBL/GenBank/DDBJ databases">
        <title>Pararhodobacter sp. nov., isolated from marine algae.</title>
        <authorList>
            <person name="Choi B.J."/>
            <person name="Kim J.M."/>
            <person name="Lee J.K."/>
            <person name="Choi D.G."/>
            <person name="Jeon C.O."/>
        </authorList>
    </citation>
    <scope>NUCLEOTIDE SEQUENCE [LARGE SCALE GENOMIC DNA]</scope>
    <source>
        <strain evidence="2 3">ZQ420</strain>
    </source>
</reference>
<protein>
    <submittedName>
        <fullName evidence="2">Phage head morphogenesis protein</fullName>
    </submittedName>
</protein>
<evidence type="ECO:0000313" key="2">
    <source>
        <dbReference type="EMBL" id="MCW1934112.1"/>
    </source>
</evidence>
<evidence type="ECO:0000313" key="3">
    <source>
        <dbReference type="Proteomes" id="UP001208938"/>
    </source>
</evidence>
<dbReference type="EMBL" id="JAPDFL010000001">
    <property type="protein sequence ID" value="MCW1934112.1"/>
    <property type="molecule type" value="Genomic_DNA"/>
</dbReference>
<name>A0ABT3H2W7_9RHOB</name>
<evidence type="ECO:0000259" key="1">
    <source>
        <dbReference type="Pfam" id="PF04233"/>
    </source>
</evidence>
<keyword evidence="3" id="KW-1185">Reference proteome</keyword>
<proteinExistence type="predicted"/>
<dbReference type="RefSeq" id="WP_264506937.1">
    <property type="nucleotide sequence ID" value="NZ_JAPDFL010000001.1"/>
</dbReference>
<gene>
    <name evidence="2" type="ORF">OKW52_18085</name>
</gene>
<accession>A0ABT3H2W7</accession>